<keyword evidence="2" id="KW-1185">Reference proteome</keyword>
<protein>
    <submittedName>
        <fullName evidence="1">Uncharacterized protein</fullName>
    </submittedName>
</protein>
<name>A0ABU1N5E5_9CAUL</name>
<evidence type="ECO:0000313" key="2">
    <source>
        <dbReference type="Proteomes" id="UP001262754"/>
    </source>
</evidence>
<dbReference type="RefSeq" id="WP_310034402.1">
    <property type="nucleotide sequence ID" value="NZ_JAVDRL010000013.1"/>
</dbReference>
<comment type="caution">
    <text evidence="1">The sequence shown here is derived from an EMBL/GenBank/DDBJ whole genome shotgun (WGS) entry which is preliminary data.</text>
</comment>
<reference evidence="1 2" key="1">
    <citation type="submission" date="2023-07" db="EMBL/GenBank/DDBJ databases">
        <title>Sorghum-associated microbial communities from plants grown in Nebraska, USA.</title>
        <authorList>
            <person name="Schachtman D."/>
        </authorList>
    </citation>
    <scope>NUCLEOTIDE SEQUENCE [LARGE SCALE GENOMIC DNA]</scope>
    <source>
        <strain evidence="1 2">DS2154</strain>
    </source>
</reference>
<dbReference type="Proteomes" id="UP001262754">
    <property type="component" value="Unassembled WGS sequence"/>
</dbReference>
<gene>
    <name evidence="1" type="ORF">J2800_004278</name>
</gene>
<dbReference type="EMBL" id="JAVDRL010000013">
    <property type="protein sequence ID" value="MDR6533512.1"/>
    <property type="molecule type" value="Genomic_DNA"/>
</dbReference>
<evidence type="ECO:0000313" key="1">
    <source>
        <dbReference type="EMBL" id="MDR6533512.1"/>
    </source>
</evidence>
<organism evidence="1 2">
    <name type="scientific">Caulobacter rhizosphaerae</name>
    <dbReference type="NCBI Taxonomy" id="2010972"/>
    <lineage>
        <taxon>Bacteria</taxon>
        <taxon>Pseudomonadati</taxon>
        <taxon>Pseudomonadota</taxon>
        <taxon>Alphaproteobacteria</taxon>
        <taxon>Caulobacterales</taxon>
        <taxon>Caulobacteraceae</taxon>
        <taxon>Caulobacter</taxon>
    </lineage>
</organism>
<accession>A0ABU1N5E5</accession>
<sequence>MNALFGGTYSTHARRVAIWNRAAPIPGCDKAIWRCDDQGRIIRWADYEDPFSRYGWLILRGRGETRLAQTLGLATVRPVHVSHAERFDDASQRKAA</sequence>
<proteinExistence type="predicted"/>